<dbReference type="InterPro" id="IPR006076">
    <property type="entry name" value="FAD-dep_OxRdtase"/>
</dbReference>
<evidence type="ECO:0000313" key="2">
    <source>
        <dbReference type="EMBL" id="AJI23824.1"/>
    </source>
</evidence>
<protein>
    <submittedName>
        <fullName evidence="2">Pyridine nucleotide-disulfide oxidoreductase family protein</fullName>
    </submittedName>
</protein>
<dbReference type="SUPFAM" id="SSF51905">
    <property type="entry name" value="FAD/NAD(P)-binding domain"/>
    <property type="match status" value="1"/>
</dbReference>
<sequence length="402" mass="46127">MDLLSGNPYWQTTVAKPPVYPSLEEDIECDVLIIGGGSSGAQCAYYLCEQGLDVVVVDKRKAGHGSTIVNTSLIQYLGDKLFYELVNTFGEEKTVRHYKLCEQAITDIEEAAKKLPINAEFIRRDSLYYASYEEDITKINKDYFYMQKHGFEAEILSEEQIEKDYGFKKRMAMLIKNDAELNPYSFTLGLLEYGKQHGVRMFEETEIVGQKLEKDEAVFFTKNKSQIKAKHVIMAGGYENQEFKREKKAVLTSSYAIVTTPVKDFTGWKNRNLIWETARPYIYMRTTSDNRVIIGGLDENTIVPQERDAKLVHKRDKLLKEFNKLFPHLQVEADYYISAYYGGTHDGLPLIGIYDEMPNCYFLSGYGDNGTVYNMVLAKIIAEHITTKKSSDLELYIQTRKV</sequence>
<name>A0A0B6AVD8_PRIM2</name>
<dbReference type="PANTHER" id="PTHR13847:SF201">
    <property type="entry name" value="PUTATIBE OXIDOREDUCTASE"/>
    <property type="match status" value="1"/>
</dbReference>
<reference evidence="2 3" key="1">
    <citation type="journal article" date="2015" name="Genome Announc.">
        <title>Complete genome sequences for 35 biothreat assay-relevant bacillus species.</title>
        <authorList>
            <person name="Johnson S.L."/>
            <person name="Daligault H.E."/>
            <person name="Davenport K.W."/>
            <person name="Jaissle J."/>
            <person name="Frey K.G."/>
            <person name="Ladner J.T."/>
            <person name="Broomall S.M."/>
            <person name="Bishop-Lilly K.A."/>
            <person name="Bruce D.C."/>
            <person name="Gibbons H.S."/>
            <person name="Coyne S.R."/>
            <person name="Lo C.C."/>
            <person name="Meincke L."/>
            <person name="Munk A.C."/>
            <person name="Koroleva G.I."/>
            <person name="Rosenzweig C.N."/>
            <person name="Palacios G.F."/>
            <person name="Redden C.L."/>
            <person name="Minogue T.D."/>
            <person name="Chain P.S."/>
        </authorList>
    </citation>
    <scope>NUCLEOTIDE SEQUENCE [LARGE SCALE GENOMIC DNA]</scope>
    <source>
        <strain evidence="3">ATCC 14581 / DSM 32 / JCM 2506 / NBRC 15308 / NCIMB 9376 / NCTC 10342 / NRRL B-14308 / VKM B-512</strain>
    </source>
</reference>
<evidence type="ECO:0000259" key="1">
    <source>
        <dbReference type="Pfam" id="PF01266"/>
    </source>
</evidence>
<dbReference type="Proteomes" id="UP000031829">
    <property type="component" value="Chromosome"/>
</dbReference>
<dbReference type="Gene3D" id="3.50.50.60">
    <property type="entry name" value="FAD/NAD(P)-binding domain"/>
    <property type="match status" value="1"/>
</dbReference>
<dbReference type="EMBL" id="CP009920">
    <property type="protein sequence ID" value="AJI23824.1"/>
    <property type="molecule type" value="Genomic_DNA"/>
</dbReference>
<dbReference type="InterPro" id="IPR036188">
    <property type="entry name" value="FAD/NAD-bd_sf"/>
</dbReference>
<accession>A0A0B6AVD8</accession>
<dbReference type="KEGG" id="bmeg:BG04_196"/>
<dbReference type="AlphaFoldDB" id="A0A0B6AVD8"/>
<dbReference type="GO" id="GO:0005737">
    <property type="term" value="C:cytoplasm"/>
    <property type="evidence" value="ECO:0007669"/>
    <property type="project" value="TreeGrafter"/>
</dbReference>
<proteinExistence type="predicted"/>
<dbReference type="PANTHER" id="PTHR13847">
    <property type="entry name" value="SARCOSINE DEHYDROGENASE-RELATED"/>
    <property type="match status" value="1"/>
</dbReference>
<dbReference type="HOGENOM" id="CLU_007884_3_1_9"/>
<dbReference type="GeneID" id="93643714"/>
<evidence type="ECO:0000313" key="3">
    <source>
        <dbReference type="Proteomes" id="UP000031829"/>
    </source>
</evidence>
<dbReference type="RefSeq" id="WP_034650446.1">
    <property type="nucleotide sequence ID" value="NZ_BCVB01000006.1"/>
</dbReference>
<dbReference type="Pfam" id="PF01266">
    <property type="entry name" value="DAO"/>
    <property type="match status" value="1"/>
</dbReference>
<organism evidence="2 3">
    <name type="scientific">Priestia megaterium (strain ATCC 14581 / DSM 32 / CCUG 1817 / JCM 2506 / NBRC 15308 / NCIMB 9376 / NCTC 10342 / NRRL B-14308 / VKM B-512 / Ford 19)</name>
    <name type="common">Bacillus megaterium</name>
    <dbReference type="NCBI Taxonomy" id="1348623"/>
    <lineage>
        <taxon>Bacteria</taxon>
        <taxon>Bacillati</taxon>
        <taxon>Bacillota</taxon>
        <taxon>Bacilli</taxon>
        <taxon>Bacillales</taxon>
        <taxon>Bacillaceae</taxon>
        <taxon>Priestia</taxon>
    </lineage>
</organism>
<feature type="domain" description="FAD dependent oxidoreductase" evidence="1">
    <location>
        <begin position="30"/>
        <end position="383"/>
    </location>
</feature>
<gene>
    <name evidence="2" type="ORF">BG04_196</name>
</gene>
<dbReference type="Gene3D" id="3.30.9.10">
    <property type="entry name" value="D-Amino Acid Oxidase, subunit A, domain 2"/>
    <property type="match status" value="1"/>
</dbReference>